<gene>
    <name evidence="2" type="ORF">UW79_C0008G0015</name>
</gene>
<keyword evidence="1" id="KW-0812">Transmembrane</keyword>
<feature type="transmembrane region" description="Helical" evidence="1">
    <location>
        <begin position="60"/>
        <end position="84"/>
    </location>
</feature>
<organism evidence="2 3">
    <name type="scientific">Candidatus Yanofskybacteria bacterium GW2011_GWA2_44_9</name>
    <dbReference type="NCBI Taxonomy" id="1619025"/>
    <lineage>
        <taxon>Bacteria</taxon>
        <taxon>Candidatus Yanofskyibacteriota</taxon>
    </lineage>
</organism>
<keyword evidence="1" id="KW-0472">Membrane</keyword>
<evidence type="ECO:0000313" key="3">
    <source>
        <dbReference type="Proteomes" id="UP000034032"/>
    </source>
</evidence>
<sequence>MAIRGSKVLFFIGFFFSIIFAWPFIFGFELFSFTVVGAVFWMLISSAMLAVNYWSGEPMVDWFVCVLAYLSVGLIAAISIFCLLRNSLGQIYDKIFDKKS</sequence>
<reference evidence="2 3" key="1">
    <citation type="journal article" date="2015" name="Nature">
        <title>rRNA introns, odd ribosomes, and small enigmatic genomes across a large radiation of phyla.</title>
        <authorList>
            <person name="Brown C.T."/>
            <person name="Hug L.A."/>
            <person name="Thomas B.C."/>
            <person name="Sharon I."/>
            <person name="Castelle C.J."/>
            <person name="Singh A."/>
            <person name="Wilkins M.J."/>
            <person name="Williams K.H."/>
            <person name="Banfield J.F."/>
        </authorList>
    </citation>
    <scope>NUCLEOTIDE SEQUENCE [LARGE SCALE GENOMIC DNA]</scope>
</reference>
<comment type="caution">
    <text evidence="2">The sequence shown here is derived from an EMBL/GenBank/DDBJ whole genome shotgun (WGS) entry which is preliminary data.</text>
</comment>
<accession>A0A0G1KF23</accession>
<proteinExistence type="predicted"/>
<feature type="transmembrane region" description="Helical" evidence="1">
    <location>
        <begin position="33"/>
        <end position="54"/>
    </location>
</feature>
<keyword evidence="1" id="KW-1133">Transmembrane helix</keyword>
<name>A0A0G1KF23_9BACT</name>
<dbReference type="AlphaFoldDB" id="A0A0G1KF23"/>
<feature type="transmembrane region" description="Helical" evidence="1">
    <location>
        <begin position="6"/>
        <end position="26"/>
    </location>
</feature>
<evidence type="ECO:0000256" key="1">
    <source>
        <dbReference type="SAM" id="Phobius"/>
    </source>
</evidence>
<dbReference type="Proteomes" id="UP000034032">
    <property type="component" value="Unassembled WGS sequence"/>
</dbReference>
<dbReference type="EMBL" id="LCJR01000008">
    <property type="protein sequence ID" value="KKT82351.1"/>
    <property type="molecule type" value="Genomic_DNA"/>
</dbReference>
<protein>
    <submittedName>
        <fullName evidence="2">Uncharacterized protein</fullName>
    </submittedName>
</protein>
<evidence type="ECO:0000313" key="2">
    <source>
        <dbReference type="EMBL" id="KKT82351.1"/>
    </source>
</evidence>